<sequence length="379" mass="43970">MKLTSIRARGRRSGPSLIVSTTPATVLRHISNQENAPQRAKRLASKRKSLLERQIPLEIMEQIFVLSENLNLPHCSPLLGRLLSGRSTLVRLFIAAFQPTWDCCFGVNRQEIKTVHNKRADMQADTTTPWCFDFVSESYFGDPKFQSGILACQWLSMDIILEAQRVWAGRFACDRWFSHTHVSLEDEDAKHCYHSTHNRSGGFGHFESTGCFEYDWVQYGTNGVKPSLNFYVDVHPHATIPDELVMGPWTTQQQMILFWLRRGSARIQPNSQTWEILLKGIQNAVTDRSPNHQDGRLIQMLLLQEDFFPTQILDKDHYIWPLEVLDKEKTKVKRIIEERQRSGVAYLPELDELNKRMVHYRRRALDFLTWQQMVSIGNT</sequence>
<keyword evidence="2" id="KW-1185">Reference proteome</keyword>
<proteinExistence type="predicted"/>
<dbReference type="RefSeq" id="XP_062787574.1">
    <property type="nucleotide sequence ID" value="XM_062931523.1"/>
</dbReference>
<dbReference type="AlphaFoldDB" id="A0AAX4J4Q9"/>
<accession>A0AAX4J4Q9</accession>
<organism evidence="1 2">
    <name type="scientific">Colletotrichum destructivum</name>
    <dbReference type="NCBI Taxonomy" id="34406"/>
    <lineage>
        <taxon>Eukaryota</taxon>
        <taxon>Fungi</taxon>
        <taxon>Dikarya</taxon>
        <taxon>Ascomycota</taxon>
        <taxon>Pezizomycotina</taxon>
        <taxon>Sordariomycetes</taxon>
        <taxon>Hypocreomycetidae</taxon>
        <taxon>Glomerellales</taxon>
        <taxon>Glomerellaceae</taxon>
        <taxon>Colletotrichum</taxon>
        <taxon>Colletotrichum destructivum species complex</taxon>
    </lineage>
</organism>
<gene>
    <name evidence="1" type="ORF">CDEST_15367</name>
</gene>
<evidence type="ECO:0000313" key="2">
    <source>
        <dbReference type="Proteomes" id="UP001322277"/>
    </source>
</evidence>
<protein>
    <recommendedName>
        <fullName evidence="3">F-box domain-containing protein</fullName>
    </recommendedName>
</protein>
<evidence type="ECO:0008006" key="3">
    <source>
        <dbReference type="Google" id="ProtNLM"/>
    </source>
</evidence>
<evidence type="ECO:0000313" key="1">
    <source>
        <dbReference type="EMBL" id="WQF90353.1"/>
    </source>
</evidence>
<dbReference type="Proteomes" id="UP001322277">
    <property type="component" value="Chromosome 11"/>
</dbReference>
<dbReference type="KEGG" id="cdet:87951867"/>
<reference evidence="2" key="1">
    <citation type="journal article" date="2023" name="bioRxiv">
        <title>Complete genome of the Medicago anthracnose fungus, Colletotrichum destructivum, reveals a mini-chromosome-like region within a core chromosome.</title>
        <authorList>
            <person name="Lapalu N."/>
            <person name="Simon A."/>
            <person name="Lu A."/>
            <person name="Plaumann P.-L."/>
            <person name="Amselem J."/>
            <person name="Pigne S."/>
            <person name="Auger A."/>
            <person name="Koch C."/>
            <person name="Dallery J.-F."/>
            <person name="O'Connell R.J."/>
        </authorList>
    </citation>
    <scope>NUCLEOTIDE SEQUENCE [LARGE SCALE GENOMIC DNA]</scope>
    <source>
        <strain evidence="2">CBS 520.97</strain>
    </source>
</reference>
<dbReference type="GeneID" id="87951867"/>
<name>A0AAX4J4Q9_9PEZI</name>
<dbReference type="EMBL" id="CP137315">
    <property type="protein sequence ID" value="WQF90353.1"/>
    <property type="molecule type" value="Genomic_DNA"/>
</dbReference>